<organism evidence="1 2">
    <name type="scientific">Lentinus tigrinus ALCF2SS1-6</name>
    <dbReference type="NCBI Taxonomy" id="1328759"/>
    <lineage>
        <taxon>Eukaryota</taxon>
        <taxon>Fungi</taxon>
        <taxon>Dikarya</taxon>
        <taxon>Basidiomycota</taxon>
        <taxon>Agaricomycotina</taxon>
        <taxon>Agaricomycetes</taxon>
        <taxon>Polyporales</taxon>
        <taxon>Polyporaceae</taxon>
        <taxon>Lentinus</taxon>
    </lineage>
</organism>
<dbReference type="EMBL" id="ML122266">
    <property type="protein sequence ID" value="RPD60319.1"/>
    <property type="molecule type" value="Genomic_DNA"/>
</dbReference>
<reference evidence="1" key="1">
    <citation type="journal article" date="2018" name="Genome Biol. Evol.">
        <title>Genomics and development of Lentinus tigrinus, a white-rot wood-decaying mushroom with dimorphic fruiting bodies.</title>
        <authorList>
            <person name="Wu B."/>
            <person name="Xu Z."/>
            <person name="Knudson A."/>
            <person name="Carlson A."/>
            <person name="Chen N."/>
            <person name="Kovaka S."/>
            <person name="LaButti K."/>
            <person name="Lipzen A."/>
            <person name="Pennachio C."/>
            <person name="Riley R."/>
            <person name="Schakwitz W."/>
            <person name="Umezawa K."/>
            <person name="Ohm R.A."/>
            <person name="Grigoriev I.V."/>
            <person name="Nagy L.G."/>
            <person name="Gibbons J."/>
            <person name="Hibbett D."/>
        </authorList>
    </citation>
    <scope>NUCLEOTIDE SEQUENCE [LARGE SCALE GENOMIC DNA]</scope>
    <source>
        <strain evidence="1">ALCF2SS1-6</strain>
    </source>
</reference>
<dbReference type="InterPro" id="IPR032675">
    <property type="entry name" value="LRR_dom_sf"/>
</dbReference>
<sequence length="343" mass="38248">MVSTRSQRKAQLAATVSTTPLVELKIFQDLESIISFTEVATVQPEHGAAIHELAFFLNISSLQREILERTLSICLSLTPNVEILTLWIYPPISVATFASIPLPRLEVFRSSLPHRALLPFVATRPALRALDLGSCGRARTCTLSTLSLQHINDLTCRTSCAPRLVHQHLDRLRLVMNDFGGNPLTSAVISSFPVAMHHLQILTVEFTAADLSILRVIAIHIPALRNLKMLERFKANKHAPRAWDDRTGWSSALRKLSQLEQLVIRTDGAVAHAAGDHIAEREAFRKWVGGARPHPTLRYIAVWQRCRADNYGVISEWSREDGIWTGKWSDGVNGVDGSYEVFA</sequence>
<keyword evidence="2" id="KW-1185">Reference proteome</keyword>
<evidence type="ECO:0008006" key="3">
    <source>
        <dbReference type="Google" id="ProtNLM"/>
    </source>
</evidence>
<proteinExistence type="predicted"/>
<dbReference type="OrthoDB" id="2733482at2759"/>
<dbReference type="Proteomes" id="UP000313359">
    <property type="component" value="Unassembled WGS sequence"/>
</dbReference>
<dbReference type="AlphaFoldDB" id="A0A5C2SB17"/>
<name>A0A5C2SB17_9APHY</name>
<protein>
    <recommendedName>
        <fullName evidence="3">F-box domain-containing protein</fullName>
    </recommendedName>
</protein>
<gene>
    <name evidence="1" type="ORF">L227DRAFT_611279</name>
</gene>
<evidence type="ECO:0000313" key="1">
    <source>
        <dbReference type="EMBL" id="RPD60319.1"/>
    </source>
</evidence>
<dbReference type="Gene3D" id="3.80.10.10">
    <property type="entry name" value="Ribonuclease Inhibitor"/>
    <property type="match status" value="1"/>
</dbReference>
<accession>A0A5C2SB17</accession>
<evidence type="ECO:0000313" key="2">
    <source>
        <dbReference type="Proteomes" id="UP000313359"/>
    </source>
</evidence>
<dbReference type="SUPFAM" id="SSF52047">
    <property type="entry name" value="RNI-like"/>
    <property type="match status" value="1"/>
</dbReference>